<dbReference type="AlphaFoldDB" id="A0A409WC27"/>
<evidence type="ECO:0000313" key="3">
    <source>
        <dbReference type="Proteomes" id="UP000284706"/>
    </source>
</evidence>
<dbReference type="InParanoid" id="A0A409WC27"/>
<reference evidence="2 3" key="1">
    <citation type="journal article" date="2018" name="Evol. Lett.">
        <title>Horizontal gene cluster transfer increased hallucinogenic mushroom diversity.</title>
        <authorList>
            <person name="Reynolds H.T."/>
            <person name="Vijayakumar V."/>
            <person name="Gluck-Thaler E."/>
            <person name="Korotkin H.B."/>
            <person name="Matheny P.B."/>
            <person name="Slot J.C."/>
        </authorList>
    </citation>
    <scope>NUCLEOTIDE SEQUENCE [LARGE SCALE GENOMIC DNA]</scope>
    <source>
        <strain evidence="2 3">SRW20</strain>
    </source>
</reference>
<evidence type="ECO:0000313" key="2">
    <source>
        <dbReference type="EMBL" id="PPQ76020.1"/>
    </source>
</evidence>
<dbReference type="OrthoDB" id="3070090at2759"/>
<protein>
    <recommendedName>
        <fullName evidence="4">F-box domain-containing protein</fullName>
    </recommendedName>
</protein>
<evidence type="ECO:0008006" key="4">
    <source>
        <dbReference type="Google" id="ProtNLM"/>
    </source>
</evidence>
<evidence type="ECO:0000256" key="1">
    <source>
        <dbReference type="SAM" id="MobiDB-lite"/>
    </source>
</evidence>
<comment type="caution">
    <text evidence="2">The sequence shown here is derived from an EMBL/GenBank/DDBJ whole genome shotgun (WGS) entry which is preliminary data.</text>
</comment>
<name>A0A409WC27_9AGAR</name>
<sequence>MPLSLPQQVVDNVVDHLHASDPGSPLFHSIALVSRQFRERAQVYSFKALSFLFLENDGFCVTKLRDRRQILECNPKLARYVRRLLFPLVQETLWVFDHQDFIALMETLADALDGNDDMLQVDIRPYSPESVGGIPGNTMPDLLLSVGWLVDELTITFIKNVPCRWIADCINLVKLDISDSTIFKDQLEGTSSKSELPKIDELEVGQRCLNVYDISYMLDSAFDLSCLTRLHCDLTPPVIFPMGDDLFGEITLRDSAKMLLAGIETPSQTEHEHKPESYGSDKVRAILRACADSLEDITLSANDSIEIGDLYDLSTIPNLDSFSLARPILPGDDIWEDICALLKTIPSGKNKIDYISFLFTHWTVDGEDPMPGLEALRWDILDSTLVNLACGRTLELLIQVEYAGLGDGDAEDSEGGSEHDSEADAEGSEEDPEEEFDPEKWIAMRLPLAAKEPCIILEFELIAITFL</sequence>
<feature type="region of interest" description="Disordered" evidence="1">
    <location>
        <begin position="408"/>
        <end position="437"/>
    </location>
</feature>
<feature type="compositionally biased region" description="Acidic residues" evidence="1">
    <location>
        <begin position="423"/>
        <end position="437"/>
    </location>
</feature>
<proteinExistence type="predicted"/>
<dbReference type="Proteomes" id="UP000284706">
    <property type="component" value="Unassembled WGS sequence"/>
</dbReference>
<keyword evidence="3" id="KW-1185">Reference proteome</keyword>
<accession>A0A409WC27</accession>
<dbReference type="EMBL" id="NHYE01005204">
    <property type="protein sequence ID" value="PPQ76020.1"/>
    <property type="molecule type" value="Genomic_DNA"/>
</dbReference>
<organism evidence="2 3">
    <name type="scientific">Gymnopilus dilepis</name>
    <dbReference type="NCBI Taxonomy" id="231916"/>
    <lineage>
        <taxon>Eukaryota</taxon>
        <taxon>Fungi</taxon>
        <taxon>Dikarya</taxon>
        <taxon>Basidiomycota</taxon>
        <taxon>Agaricomycotina</taxon>
        <taxon>Agaricomycetes</taxon>
        <taxon>Agaricomycetidae</taxon>
        <taxon>Agaricales</taxon>
        <taxon>Agaricineae</taxon>
        <taxon>Hymenogastraceae</taxon>
        <taxon>Gymnopilus</taxon>
    </lineage>
</organism>
<gene>
    <name evidence="2" type="ORF">CVT26_005549</name>
</gene>